<dbReference type="RefSeq" id="WP_156354020.1">
    <property type="nucleotide sequence ID" value="NZ_CACRST010000014.1"/>
</dbReference>
<gene>
    <name evidence="3" type="primary">bmrR_1</name>
    <name evidence="3" type="ORF">BGLFYP119_01701</name>
</gene>
<dbReference type="AlphaFoldDB" id="A0A6N2TNV3"/>
<dbReference type="EMBL" id="CACRST010000014">
    <property type="protein sequence ID" value="VYT07490.1"/>
    <property type="molecule type" value="Genomic_DNA"/>
</dbReference>
<dbReference type="Pfam" id="PF06445">
    <property type="entry name" value="GyrI-like"/>
    <property type="match status" value="1"/>
</dbReference>
<dbReference type="InterPro" id="IPR047057">
    <property type="entry name" value="MerR_fam"/>
</dbReference>
<keyword evidence="1" id="KW-0238">DNA-binding</keyword>
<dbReference type="InterPro" id="IPR009061">
    <property type="entry name" value="DNA-bd_dom_put_sf"/>
</dbReference>
<protein>
    <submittedName>
        <fullName evidence="3">Multidrug-efflux transporter 1 regulator</fullName>
    </submittedName>
</protein>
<dbReference type="Pfam" id="PF13411">
    <property type="entry name" value="MerR_1"/>
    <property type="match status" value="1"/>
</dbReference>
<reference evidence="3" key="1">
    <citation type="submission" date="2019-11" db="EMBL/GenBank/DDBJ databases">
        <authorList>
            <person name="Feng L."/>
        </authorList>
    </citation>
    <scope>NUCLEOTIDE SEQUENCE</scope>
    <source>
        <strain evidence="3">BgluceraseaLFYP119</strain>
    </source>
</reference>
<dbReference type="InterPro" id="IPR000551">
    <property type="entry name" value="MerR-type_HTH_dom"/>
</dbReference>
<proteinExistence type="predicted"/>
<accession>A0A6N2TNV3</accession>
<dbReference type="PANTHER" id="PTHR30204">
    <property type="entry name" value="REDOX-CYCLING DRUG-SENSING TRANSCRIPTIONAL ACTIVATOR SOXR"/>
    <property type="match status" value="1"/>
</dbReference>
<dbReference type="PANTHER" id="PTHR30204:SF85">
    <property type="entry name" value="MULTIDRUG-EFFLUX TRANSPORTER 2 REGULATOR"/>
    <property type="match status" value="1"/>
</dbReference>
<dbReference type="GO" id="GO:0003700">
    <property type="term" value="F:DNA-binding transcription factor activity"/>
    <property type="evidence" value="ECO:0007669"/>
    <property type="project" value="InterPro"/>
</dbReference>
<feature type="domain" description="HTH merR-type" evidence="2">
    <location>
        <begin position="7"/>
        <end position="76"/>
    </location>
</feature>
<name>A0A6N2TNV3_9FIRM</name>
<evidence type="ECO:0000259" key="2">
    <source>
        <dbReference type="PROSITE" id="PS50937"/>
    </source>
</evidence>
<evidence type="ECO:0000256" key="1">
    <source>
        <dbReference type="ARBA" id="ARBA00023125"/>
    </source>
</evidence>
<organism evidence="3">
    <name type="scientific">Blautia glucerasea</name>
    <dbReference type="NCBI Taxonomy" id="536633"/>
    <lineage>
        <taxon>Bacteria</taxon>
        <taxon>Bacillati</taxon>
        <taxon>Bacillota</taxon>
        <taxon>Clostridia</taxon>
        <taxon>Lachnospirales</taxon>
        <taxon>Lachnospiraceae</taxon>
        <taxon>Blautia</taxon>
    </lineage>
</organism>
<dbReference type="GO" id="GO:0003677">
    <property type="term" value="F:DNA binding"/>
    <property type="evidence" value="ECO:0007669"/>
    <property type="project" value="UniProtKB-KW"/>
</dbReference>
<dbReference type="Gene3D" id="3.20.80.10">
    <property type="entry name" value="Regulatory factor, effector binding domain"/>
    <property type="match status" value="1"/>
</dbReference>
<sequence>MNKNSFHLTTAQFAQLHNINKRTLHYYDSIGLFSPNTIGENGYRYYDLSQSIDFEYILMLKELNMSIEEIKNYIENPDPQKFISLSNTKELEINQQIKRLKNIKNVIQTKKKQIEICQELKEFKIEVTACKEEKLLVLPYDFYENDVSSVFSYMKNNWNIEQIRMGVGGIISTEKVIKNDFSKYDGIYTPALKQTPAKDIFLRPMGNYVCCYHRGTWDTLPLAYEKILSFTQNNKLKLTGFAYEIGLNDFTITDEKDYVTKIMIQVI</sequence>
<dbReference type="InterPro" id="IPR011256">
    <property type="entry name" value="Reg_factor_effector_dom_sf"/>
</dbReference>
<evidence type="ECO:0000313" key="3">
    <source>
        <dbReference type="EMBL" id="VYT07490.1"/>
    </source>
</evidence>
<dbReference type="SUPFAM" id="SSF46955">
    <property type="entry name" value="Putative DNA-binding domain"/>
    <property type="match status" value="1"/>
</dbReference>
<dbReference type="InterPro" id="IPR029442">
    <property type="entry name" value="GyrI-like"/>
</dbReference>
<dbReference type="PROSITE" id="PS50937">
    <property type="entry name" value="HTH_MERR_2"/>
    <property type="match status" value="1"/>
</dbReference>
<dbReference type="SMART" id="SM00422">
    <property type="entry name" value="HTH_MERR"/>
    <property type="match status" value="1"/>
</dbReference>
<dbReference type="SUPFAM" id="SSF55136">
    <property type="entry name" value="Probable bacterial effector-binding domain"/>
    <property type="match status" value="1"/>
</dbReference>
<dbReference type="Gene3D" id="1.10.1660.10">
    <property type="match status" value="1"/>
</dbReference>